<sequence>MAHRAHHCVPPAPSCLYVVLFTHTQTHTEVTWHTEHTTVSPLRPPVCTLSCLRTHRLTQKSHGTQSTPLCP</sequence>
<comment type="caution">
    <text evidence="1">The sequence shown here is derived from an EMBL/GenBank/DDBJ whole genome shotgun (WGS) entry which is preliminary data.</text>
</comment>
<dbReference type="AlphaFoldDB" id="A0AAV7L7U1"/>
<reference evidence="1" key="1">
    <citation type="journal article" date="2022" name="bioRxiv">
        <title>Sequencing and chromosome-scale assembly of the giantPleurodeles waltlgenome.</title>
        <authorList>
            <person name="Brown T."/>
            <person name="Elewa A."/>
            <person name="Iarovenko S."/>
            <person name="Subramanian E."/>
            <person name="Araus A.J."/>
            <person name="Petzold A."/>
            <person name="Susuki M."/>
            <person name="Suzuki K.-i.T."/>
            <person name="Hayashi T."/>
            <person name="Toyoda A."/>
            <person name="Oliveira C."/>
            <person name="Osipova E."/>
            <person name="Leigh N.D."/>
            <person name="Simon A."/>
            <person name="Yun M.H."/>
        </authorList>
    </citation>
    <scope>NUCLEOTIDE SEQUENCE</scope>
    <source>
        <strain evidence="1">20211129_DDA</strain>
        <tissue evidence="1">Liver</tissue>
    </source>
</reference>
<dbReference type="Proteomes" id="UP001066276">
    <property type="component" value="Chromosome 12"/>
</dbReference>
<accession>A0AAV7L7U1</accession>
<evidence type="ECO:0000313" key="1">
    <source>
        <dbReference type="EMBL" id="KAJ1086432.1"/>
    </source>
</evidence>
<dbReference type="EMBL" id="JANPWB010000016">
    <property type="protein sequence ID" value="KAJ1086432.1"/>
    <property type="molecule type" value="Genomic_DNA"/>
</dbReference>
<keyword evidence="2" id="KW-1185">Reference proteome</keyword>
<organism evidence="1 2">
    <name type="scientific">Pleurodeles waltl</name>
    <name type="common">Iberian ribbed newt</name>
    <dbReference type="NCBI Taxonomy" id="8319"/>
    <lineage>
        <taxon>Eukaryota</taxon>
        <taxon>Metazoa</taxon>
        <taxon>Chordata</taxon>
        <taxon>Craniata</taxon>
        <taxon>Vertebrata</taxon>
        <taxon>Euteleostomi</taxon>
        <taxon>Amphibia</taxon>
        <taxon>Batrachia</taxon>
        <taxon>Caudata</taxon>
        <taxon>Salamandroidea</taxon>
        <taxon>Salamandridae</taxon>
        <taxon>Pleurodelinae</taxon>
        <taxon>Pleurodeles</taxon>
    </lineage>
</organism>
<feature type="non-terminal residue" evidence="1">
    <location>
        <position position="71"/>
    </location>
</feature>
<evidence type="ECO:0000313" key="2">
    <source>
        <dbReference type="Proteomes" id="UP001066276"/>
    </source>
</evidence>
<name>A0AAV7L7U1_PLEWA</name>
<protein>
    <recommendedName>
        <fullName evidence="3">Secreted protein</fullName>
    </recommendedName>
</protein>
<gene>
    <name evidence="1" type="ORF">NDU88_006550</name>
</gene>
<evidence type="ECO:0008006" key="3">
    <source>
        <dbReference type="Google" id="ProtNLM"/>
    </source>
</evidence>
<proteinExistence type="predicted"/>